<proteinExistence type="predicted"/>
<evidence type="ECO:0000313" key="1">
    <source>
        <dbReference type="EMBL" id="MDQ0320795.1"/>
    </source>
</evidence>
<dbReference type="EMBL" id="JAUSVF010000001">
    <property type="protein sequence ID" value="MDQ0320795.1"/>
    <property type="molecule type" value="Genomic_DNA"/>
</dbReference>
<evidence type="ECO:0000313" key="2">
    <source>
        <dbReference type="Proteomes" id="UP001230207"/>
    </source>
</evidence>
<organism evidence="1 2">
    <name type="scientific">Pararhizobium capsulatum DSM 1112</name>
    <dbReference type="NCBI Taxonomy" id="1121113"/>
    <lineage>
        <taxon>Bacteria</taxon>
        <taxon>Pseudomonadati</taxon>
        <taxon>Pseudomonadota</taxon>
        <taxon>Alphaproteobacteria</taxon>
        <taxon>Hyphomicrobiales</taxon>
        <taxon>Rhizobiaceae</taxon>
        <taxon>Rhizobium/Agrobacterium group</taxon>
        <taxon>Pararhizobium</taxon>
    </lineage>
</organism>
<dbReference type="Proteomes" id="UP001230207">
    <property type="component" value="Unassembled WGS sequence"/>
</dbReference>
<name>A0ABU0BTK9_9HYPH</name>
<gene>
    <name evidence="1" type="ORF">QO002_002933</name>
</gene>
<comment type="caution">
    <text evidence="1">The sequence shown here is derived from an EMBL/GenBank/DDBJ whole genome shotgun (WGS) entry which is preliminary data.</text>
</comment>
<keyword evidence="2" id="KW-1185">Reference proteome</keyword>
<reference evidence="1 2" key="1">
    <citation type="submission" date="2023-07" db="EMBL/GenBank/DDBJ databases">
        <title>Genomic Encyclopedia of Type Strains, Phase IV (KMG-IV): sequencing the most valuable type-strain genomes for metagenomic binning, comparative biology and taxonomic classification.</title>
        <authorList>
            <person name="Goeker M."/>
        </authorList>
    </citation>
    <scope>NUCLEOTIDE SEQUENCE [LARGE SCALE GENOMIC DNA]</scope>
    <source>
        <strain evidence="1 2">DSM 1112</strain>
    </source>
</reference>
<accession>A0ABU0BTK9</accession>
<sequence>MEKDGGNYILTLPDNYQIGLSSVTATSMEWMSMASGDMFHCTKAKP</sequence>
<protein>
    <submittedName>
        <fullName evidence="1">Uncharacterized protein</fullName>
    </submittedName>
</protein>
<dbReference type="RefSeq" id="WP_307230862.1">
    <property type="nucleotide sequence ID" value="NZ_JAUSVF010000001.1"/>
</dbReference>